<dbReference type="InterPro" id="IPR015285">
    <property type="entry name" value="RIO2_wHTH_N"/>
</dbReference>
<protein>
    <recommendedName>
        <fullName evidence="13">Serine/threonine-protein kinase RIO2</fullName>
        <ecNumber evidence="3">2.7.11.1</ecNumber>
    </recommendedName>
    <alternativeName>
        <fullName evidence="14">Serine/threonine-protein kinase rio2</fullName>
    </alternativeName>
</protein>
<dbReference type="GO" id="GO:0005829">
    <property type="term" value="C:cytosol"/>
    <property type="evidence" value="ECO:0007669"/>
    <property type="project" value="TreeGrafter"/>
</dbReference>
<evidence type="ECO:0000256" key="6">
    <source>
        <dbReference type="ARBA" id="ARBA00022723"/>
    </source>
</evidence>
<reference evidence="17 18" key="1">
    <citation type="submission" date="2014-05" db="EMBL/GenBank/DDBJ databases">
        <title>Draft genome sequence of a rare smut relative, Tilletiaria anomala UBC 951.</title>
        <authorList>
            <consortium name="DOE Joint Genome Institute"/>
            <person name="Toome M."/>
            <person name="Kuo A."/>
            <person name="Henrissat B."/>
            <person name="Lipzen A."/>
            <person name="Tritt A."/>
            <person name="Yoshinaga Y."/>
            <person name="Zane M."/>
            <person name="Barry K."/>
            <person name="Grigoriev I.V."/>
            <person name="Spatafora J.W."/>
            <person name="Aimea M.C."/>
        </authorList>
    </citation>
    <scope>NUCLEOTIDE SEQUENCE [LARGE SCALE GENOMIC DNA]</scope>
    <source>
        <strain evidence="17 18">UBC 951</strain>
    </source>
</reference>
<evidence type="ECO:0000259" key="16">
    <source>
        <dbReference type="SMART" id="SM00090"/>
    </source>
</evidence>
<sequence>MKLDATDLRYITSEEFKVLKAFEQGSKNHEIVPSALIAQISGLRHSGLNKLMGSLAKRNLIARVQNAKYDGYRLTYGGYDFLAVRALSKDDSIEAVGHQVGVGKESDIYIVSGPEEDQRILKIHRLGRISFRKVKEKRDYMGKRKSASWMYLSKLSAMKEFAFMQILHSHGFPVPRPIAQSRHCIVMSYISNAYPLRQVAELPQTQVGPLYSKLMKLIVRFARAGLIHGDFNEFNLMIKEVEADDRETEHECHTQYKDDTAARTEEQSSDPRRLPLQASDHERIEEGRGFQRLVLAPQAQAIEDAPSQKRLQGEEDGSSDEECDDEGGERVTFDDGTEIEPIVIDFPQMISVEHENAEYFFDRDVQCVRRFFRKRFRYISEEYPRFRDVVPVDRAKRREVAAAALRAKGKVLSVDDEESQIADEDKDPGIDPGIEDERDPELGEVLELDALVKASGFGAGGRLERDLEEHMRQLRLAGKATVSESDEEDDDDDDGDDDEEEGSDSEDGEHEGELSEGESLDEDGSHSASENDSKPRRRPAVLPSRGAAEKAAAEGDQRLIAMRVAAERARKTLKAEKHHGKKAHAGKTGRAHPGGKAKSDVVKNAMSF</sequence>
<feature type="domain" description="RIO kinase" evidence="16">
    <location>
        <begin position="65"/>
        <end position="391"/>
    </location>
</feature>
<evidence type="ECO:0000256" key="1">
    <source>
        <dbReference type="ARBA" id="ARBA00001946"/>
    </source>
</evidence>
<evidence type="ECO:0000256" key="2">
    <source>
        <dbReference type="ARBA" id="ARBA00009196"/>
    </source>
</evidence>
<organism evidence="17 18">
    <name type="scientific">Tilletiaria anomala (strain ATCC 24038 / CBS 436.72 / UBC 951)</name>
    <dbReference type="NCBI Taxonomy" id="1037660"/>
    <lineage>
        <taxon>Eukaryota</taxon>
        <taxon>Fungi</taxon>
        <taxon>Dikarya</taxon>
        <taxon>Basidiomycota</taxon>
        <taxon>Ustilaginomycotina</taxon>
        <taxon>Exobasidiomycetes</taxon>
        <taxon>Georgefischeriales</taxon>
        <taxon>Tilletiariaceae</taxon>
        <taxon>Tilletiaria</taxon>
    </lineage>
</organism>
<evidence type="ECO:0000256" key="3">
    <source>
        <dbReference type="ARBA" id="ARBA00012513"/>
    </source>
</evidence>
<accession>A0A066VLN3</accession>
<dbReference type="GO" id="GO:0030490">
    <property type="term" value="P:maturation of SSU-rRNA"/>
    <property type="evidence" value="ECO:0007669"/>
    <property type="project" value="TreeGrafter"/>
</dbReference>
<dbReference type="PANTHER" id="PTHR45852:SF1">
    <property type="entry name" value="SERINE_THREONINE-PROTEIN KINASE RIO2"/>
    <property type="match status" value="1"/>
</dbReference>
<evidence type="ECO:0000313" key="18">
    <source>
        <dbReference type="Proteomes" id="UP000027361"/>
    </source>
</evidence>
<feature type="region of interest" description="Disordered" evidence="15">
    <location>
        <begin position="571"/>
        <end position="608"/>
    </location>
</feature>
<dbReference type="Gene3D" id="1.10.510.10">
    <property type="entry name" value="Transferase(Phosphotransferase) domain 1"/>
    <property type="match status" value="1"/>
</dbReference>
<feature type="region of interest" description="Disordered" evidence="15">
    <location>
        <begin position="246"/>
        <end position="280"/>
    </location>
</feature>
<dbReference type="InParanoid" id="A0A066VLN3"/>
<dbReference type="AlphaFoldDB" id="A0A066VLN3"/>
<evidence type="ECO:0000256" key="8">
    <source>
        <dbReference type="ARBA" id="ARBA00022777"/>
    </source>
</evidence>
<dbReference type="FunFam" id="3.30.200.20:FF:000052">
    <property type="entry name" value="Serine/threonine-protein kinase RIO2"/>
    <property type="match status" value="1"/>
</dbReference>
<dbReference type="Gene3D" id="3.30.200.20">
    <property type="entry name" value="Phosphorylase Kinase, domain 1"/>
    <property type="match status" value="1"/>
</dbReference>
<evidence type="ECO:0000256" key="10">
    <source>
        <dbReference type="ARBA" id="ARBA00022842"/>
    </source>
</evidence>
<dbReference type="SUPFAM" id="SSF46785">
    <property type="entry name" value="Winged helix' DNA-binding domain"/>
    <property type="match status" value="1"/>
</dbReference>
<dbReference type="OrthoDB" id="10258631at2759"/>
<dbReference type="EMBL" id="JMSN01000101">
    <property type="protein sequence ID" value="KDN39679.1"/>
    <property type="molecule type" value="Genomic_DNA"/>
</dbReference>
<keyword evidence="18" id="KW-1185">Reference proteome</keyword>
<feature type="compositionally biased region" description="Basic residues" evidence="15">
    <location>
        <begin position="576"/>
        <end position="595"/>
    </location>
</feature>
<dbReference type="Pfam" id="PF01163">
    <property type="entry name" value="RIO1"/>
    <property type="match status" value="2"/>
</dbReference>
<keyword evidence="5" id="KW-0808">Transferase</keyword>
<feature type="region of interest" description="Disordered" evidence="15">
    <location>
        <begin position="477"/>
        <end position="558"/>
    </location>
</feature>
<dbReference type="InterPro" id="IPR036390">
    <property type="entry name" value="WH_DNA-bd_sf"/>
</dbReference>
<evidence type="ECO:0000256" key="12">
    <source>
        <dbReference type="ARBA" id="ARBA00048679"/>
    </source>
</evidence>
<dbReference type="EC" id="2.7.11.1" evidence="3"/>
<dbReference type="InterPro" id="IPR018935">
    <property type="entry name" value="RIO_kinase_CS"/>
</dbReference>
<feature type="compositionally biased region" description="Basic and acidic residues" evidence="15">
    <location>
        <begin position="247"/>
        <end position="280"/>
    </location>
</feature>
<feature type="compositionally biased region" description="Acidic residues" evidence="15">
    <location>
        <begin position="484"/>
        <end position="522"/>
    </location>
</feature>
<dbReference type="GO" id="GO:0005634">
    <property type="term" value="C:nucleus"/>
    <property type="evidence" value="ECO:0007669"/>
    <property type="project" value="TreeGrafter"/>
</dbReference>
<dbReference type="InterPro" id="IPR011009">
    <property type="entry name" value="Kinase-like_dom_sf"/>
</dbReference>
<dbReference type="GO" id="GO:0030688">
    <property type="term" value="C:preribosome, small subunit precursor"/>
    <property type="evidence" value="ECO:0007669"/>
    <property type="project" value="TreeGrafter"/>
</dbReference>
<feature type="region of interest" description="Disordered" evidence="15">
    <location>
        <begin position="415"/>
        <end position="437"/>
    </location>
</feature>
<dbReference type="InterPro" id="IPR030484">
    <property type="entry name" value="Rio2"/>
</dbReference>
<name>A0A066VLN3_TILAU</name>
<comment type="cofactor">
    <cofactor evidence="1">
        <name>Mg(2+)</name>
        <dbReference type="ChEBI" id="CHEBI:18420"/>
    </cofactor>
</comment>
<evidence type="ECO:0000256" key="7">
    <source>
        <dbReference type="ARBA" id="ARBA00022741"/>
    </source>
</evidence>
<keyword evidence="6" id="KW-0479">Metal-binding</keyword>
<keyword evidence="8" id="KW-0418">Kinase</keyword>
<evidence type="ECO:0000256" key="5">
    <source>
        <dbReference type="ARBA" id="ARBA00022679"/>
    </source>
</evidence>
<feature type="region of interest" description="Disordered" evidence="15">
    <location>
        <begin position="301"/>
        <end position="338"/>
    </location>
</feature>
<dbReference type="FunCoup" id="A0A066VLN3">
    <property type="interactions" value="691"/>
</dbReference>
<evidence type="ECO:0000256" key="11">
    <source>
        <dbReference type="ARBA" id="ARBA00047899"/>
    </source>
</evidence>
<evidence type="ECO:0000256" key="14">
    <source>
        <dbReference type="ARBA" id="ARBA00068837"/>
    </source>
</evidence>
<keyword evidence="7" id="KW-0547">Nucleotide-binding</keyword>
<comment type="caution">
    <text evidence="17">The sequence shown here is derived from an EMBL/GenBank/DDBJ whole genome shotgun (WGS) entry which is preliminary data.</text>
</comment>
<keyword evidence="4" id="KW-0723">Serine/threonine-protein kinase</keyword>
<dbReference type="HOGENOM" id="CLU_018693_0_1_1"/>
<feature type="compositionally biased region" description="Basic and acidic residues" evidence="15">
    <location>
        <begin position="523"/>
        <end position="534"/>
    </location>
</feature>
<dbReference type="GO" id="GO:0005524">
    <property type="term" value="F:ATP binding"/>
    <property type="evidence" value="ECO:0007669"/>
    <property type="project" value="UniProtKB-KW"/>
</dbReference>
<dbReference type="PANTHER" id="PTHR45852">
    <property type="entry name" value="SER/THR-PROTEIN KINASE RIO2"/>
    <property type="match status" value="1"/>
</dbReference>
<feature type="compositionally biased region" description="Basic and acidic residues" evidence="15">
    <location>
        <begin position="547"/>
        <end position="557"/>
    </location>
</feature>
<dbReference type="GO" id="GO:0046872">
    <property type="term" value="F:metal ion binding"/>
    <property type="evidence" value="ECO:0007669"/>
    <property type="project" value="UniProtKB-KW"/>
</dbReference>
<keyword evidence="9" id="KW-0067">ATP-binding</keyword>
<proteinExistence type="inferred from homology"/>
<dbReference type="GeneID" id="25265124"/>
<evidence type="ECO:0000256" key="15">
    <source>
        <dbReference type="SAM" id="MobiDB-lite"/>
    </source>
</evidence>
<comment type="similarity">
    <text evidence="2">Belongs to the protein kinase superfamily. RIO-type Ser/Thr kinase family.</text>
</comment>
<dbReference type="SMART" id="SM00090">
    <property type="entry name" value="RIO"/>
    <property type="match status" value="1"/>
</dbReference>
<dbReference type="InterPro" id="IPR000687">
    <property type="entry name" value="RIO_kinase"/>
</dbReference>
<dbReference type="STRING" id="1037660.A0A066VLN3"/>
<dbReference type="SUPFAM" id="SSF56112">
    <property type="entry name" value="Protein kinase-like (PK-like)"/>
    <property type="match status" value="1"/>
</dbReference>
<keyword evidence="10" id="KW-0460">Magnesium</keyword>
<comment type="catalytic activity">
    <reaction evidence="12">
        <text>L-seryl-[protein] + ATP = O-phospho-L-seryl-[protein] + ADP + H(+)</text>
        <dbReference type="Rhea" id="RHEA:17989"/>
        <dbReference type="Rhea" id="RHEA-COMP:9863"/>
        <dbReference type="Rhea" id="RHEA-COMP:11604"/>
        <dbReference type="ChEBI" id="CHEBI:15378"/>
        <dbReference type="ChEBI" id="CHEBI:29999"/>
        <dbReference type="ChEBI" id="CHEBI:30616"/>
        <dbReference type="ChEBI" id="CHEBI:83421"/>
        <dbReference type="ChEBI" id="CHEBI:456216"/>
        <dbReference type="EC" id="2.7.11.1"/>
    </reaction>
</comment>
<evidence type="ECO:0000313" key="17">
    <source>
        <dbReference type="EMBL" id="KDN39679.1"/>
    </source>
</evidence>
<feature type="compositionally biased region" description="Acidic residues" evidence="15">
    <location>
        <begin position="314"/>
        <end position="327"/>
    </location>
</feature>
<feature type="compositionally biased region" description="Acidic residues" evidence="15">
    <location>
        <begin position="415"/>
        <end position="426"/>
    </location>
</feature>
<evidence type="ECO:0000256" key="4">
    <source>
        <dbReference type="ARBA" id="ARBA00022527"/>
    </source>
</evidence>
<dbReference type="Pfam" id="PF09202">
    <property type="entry name" value="Rio2_N"/>
    <property type="match status" value="1"/>
</dbReference>
<dbReference type="GO" id="GO:0004674">
    <property type="term" value="F:protein serine/threonine kinase activity"/>
    <property type="evidence" value="ECO:0007669"/>
    <property type="project" value="UniProtKB-KW"/>
</dbReference>
<dbReference type="Proteomes" id="UP000027361">
    <property type="component" value="Unassembled WGS sequence"/>
</dbReference>
<evidence type="ECO:0000256" key="9">
    <source>
        <dbReference type="ARBA" id="ARBA00022840"/>
    </source>
</evidence>
<dbReference type="PROSITE" id="PS01245">
    <property type="entry name" value="RIO1"/>
    <property type="match status" value="1"/>
</dbReference>
<dbReference type="FunFam" id="1.10.10.10:FF:000053">
    <property type="entry name" value="Serine/threonine-protein kinase RIO2"/>
    <property type="match status" value="1"/>
</dbReference>
<dbReference type="Gene3D" id="1.10.10.10">
    <property type="entry name" value="Winged helix-like DNA-binding domain superfamily/Winged helix DNA-binding domain"/>
    <property type="match status" value="1"/>
</dbReference>
<dbReference type="InterPro" id="IPR018934">
    <property type="entry name" value="RIO_dom"/>
</dbReference>
<gene>
    <name evidence="17" type="ORF">K437DRAFT_258950</name>
</gene>
<dbReference type="CDD" id="cd05144">
    <property type="entry name" value="RIO2_C"/>
    <property type="match status" value="1"/>
</dbReference>
<dbReference type="InterPro" id="IPR036388">
    <property type="entry name" value="WH-like_DNA-bd_sf"/>
</dbReference>
<dbReference type="OMA" id="RETEHEC"/>
<dbReference type="RefSeq" id="XP_013241119.1">
    <property type="nucleotide sequence ID" value="XM_013385665.1"/>
</dbReference>
<evidence type="ECO:0000256" key="13">
    <source>
        <dbReference type="ARBA" id="ARBA00068353"/>
    </source>
</evidence>
<comment type="catalytic activity">
    <reaction evidence="11">
        <text>L-threonyl-[protein] + ATP = O-phospho-L-threonyl-[protein] + ADP + H(+)</text>
        <dbReference type="Rhea" id="RHEA:46608"/>
        <dbReference type="Rhea" id="RHEA-COMP:11060"/>
        <dbReference type="Rhea" id="RHEA-COMP:11605"/>
        <dbReference type="ChEBI" id="CHEBI:15378"/>
        <dbReference type="ChEBI" id="CHEBI:30013"/>
        <dbReference type="ChEBI" id="CHEBI:30616"/>
        <dbReference type="ChEBI" id="CHEBI:61977"/>
        <dbReference type="ChEBI" id="CHEBI:456216"/>
        <dbReference type="EC" id="2.7.11.1"/>
    </reaction>
</comment>